<dbReference type="PANTHER" id="PTHR24349">
    <property type="entry name" value="SERINE/THREONINE-PROTEIN KINASE"/>
    <property type="match status" value="1"/>
</dbReference>
<dbReference type="OrthoDB" id="40902at2759"/>
<keyword evidence="3" id="KW-0808">Transferase</keyword>
<evidence type="ECO:0000313" key="12">
    <source>
        <dbReference type="EMBL" id="CEG38977.1"/>
    </source>
</evidence>
<evidence type="ECO:0000259" key="11">
    <source>
        <dbReference type="PROSITE" id="PS50222"/>
    </source>
</evidence>
<dbReference type="Pfam" id="PF00069">
    <property type="entry name" value="Pkinase"/>
    <property type="match status" value="1"/>
</dbReference>
<keyword evidence="2" id="KW-0723">Serine/threonine-protein kinase</keyword>
<sequence>MRSISSSYRFASIAGDTSGVRYRYFSAAQNPHFSHQPSHSTVTPSVSTYTYHSDQNLAPRKSLELHYGSIRKSWRQYMDTLATFPKIQQFVLEAASLFTKPEELEFSLPRTFDSKYKLGDKLGEGAFGQVFCAVPTQQETRGCELQLDLAVKVVSKSRVISRKDYAALKQEKRMMMLLGGTLNVVHFFGAYEDDINVYLVMERCVGGDALARISDIENLQCHEDQAKIYMRDILHVVWQCHLLRILHRDIKLENFLFADGKVDSPLKLTDFGGAAFLNKGEFLQDVHGTPMYTAPEVLKRKYAFPSDLWSCGVILYRLLSGRFPFEPGPLLDERIQYDDIDLESAPWTDISNEAKNLVRHLLERDVSKRVTPEEALQHPWLATSAGLVTASAAGKEATKGLSGPVLNGTLVQRLQLYRSLNSLQRAVLIEVTRMLPLAMKQDVLVLFSEVSQNGSEKVGLDEFAAYVAAGGYHLTRGEAKGFLRNLDLDGDGKLSRHEFCAALLHWSHLQTQHSKVFLYCANRVFDSIDRDKDGLLNIQDIATLVPFQETGKFLHSFRNDLDRCFQHTDRSGKGKIDQIDFQHMLRISDEAYNHFPSRLRL</sequence>
<comment type="cofactor">
    <cofactor evidence="1">
        <name>Mg(2+)</name>
        <dbReference type="ChEBI" id="CHEBI:18420"/>
    </cofactor>
</comment>
<keyword evidence="7 9" id="KW-0067">ATP-binding</keyword>
<dbReference type="InterPro" id="IPR011009">
    <property type="entry name" value="Kinase-like_dom_sf"/>
</dbReference>
<dbReference type="Pfam" id="PF13202">
    <property type="entry name" value="EF-hand_5"/>
    <property type="match status" value="1"/>
</dbReference>
<evidence type="ECO:0000256" key="5">
    <source>
        <dbReference type="ARBA" id="ARBA00022777"/>
    </source>
</evidence>
<keyword evidence="5 12" id="KW-0418">Kinase</keyword>
<evidence type="ECO:0000256" key="2">
    <source>
        <dbReference type="ARBA" id="ARBA00022527"/>
    </source>
</evidence>
<dbReference type="Gene3D" id="1.10.510.10">
    <property type="entry name" value="Transferase(Phosphotransferase) domain 1"/>
    <property type="match status" value="1"/>
</dbReference>
<dbReference type="GO" id="GO:0005524">
    <property type="term" value="F:ATP binding"/>
    <property type="evidence" value="ECO:0007669"/>
    <property type="project" value="UniProtKB-UniRule"/>
</dbReference>
<organism evidence="12 13">
    <name type="scientific">Plasmopara halstedii</name>
    <name type="common">Downy mildew of sunflower</name>
    <dbReference type="NCBI Taxonomy" id="4781"/>
    <lineage>
        <taxon>Eukaryota</taxon>
        <taxon>Sar</taxon>
        <taxon>Stramenopiles</taxon>
        <taxon>Oomycota</taxon>
        <taxon>Peronosporomycetes</taxon>
        <taxon>Peronosporales</taxon>
        <taxon>Peronosporaceae</taxon>
        <taxon>Plasmopara</taxon>
    </lineage>
</organism>
<dbReference type="InterPro" id="IPR000719">
    <property type="entry name" value="Prot_kinase_dom"/>
</dbReference>
<evidence type="ECO:0000256" key="6">
    <source>
        <dbReference type="ARBA" id="ARBA00022837"/>
    </source>
</evidence>
<protein>
    <submittedName>
        <fullName evidence="12">Camk cdpk protein kinase</fullName>
    </submittedName>
</protein>
<dbReference type="PROSITE" id="PS00018">
    <property type="entry name" value="EF_HAND_1"/>
    <property type="match status" value="2"/>
</dbReference>
<dbReference type="RefSeq" id="XP_024575346.1">
    <property type="nucleotide sequence ID" value="XM_024724474.1"/>
</dbReference>
<keyword evidence="4 9" id="KW-0547">Nucleotide-binding</keyword>
<feature type="domain" description="EF-hand" evidence="11">
    <location>
        <begin position="556"/>
        <end position="591"/>
    </location>
</feature>
<dbReference type="InterPro" id="IPR017441">
    <property type="entry name" value="Protein_kinase_ATP_BS"/>
</dbReference>
<dbReference type="InterPro" id="IPR018247">
    <property type="entry name" value="EF_Hand_1_Ca_BS"/>
</dbReference>
<dbReference type="InterPro" id="IPR008271">
    <property type="entry name" value="Ser/Thr_kinase_AS"/>
</dbReference>
<dbReference type="GO" id="GO:0005509">
    <property type="term" value="F:calcium ion binding"/>
    <property type="evidence" value="ECO:0007669"/>
    <property type="project" value="InterPro"/>
</dbReference>
<dbReference type="InterPro" id="IPR002048">
    <property type="entry name" value="EF_hand_dom"/>
</dbReference>
<feature type="domain" description="Protein kinase" evidence="10">
    <location>
        <begin position="116"/>
        <end position="381"/>
    </location>
</feature>
<dbReference type="PROSITE" id="PS00108">
    <property type="entry name" value="PROTEIN_KINASE_ST"/>
    <property type="match status" value="1"/>
</dbReference>
<dbReference type="GeneID" id="36404074"/>
<evidence type="ECO:0000256" key="7">
    <source>
        <dbReference type="ARBA" id="ARBA00022840"/>
    </source>
</evidence>
<evidence type="ECO:0000256" key="4">
    <source>
        <dbReference type="ARBA" id="ARBA00022741"/>
    </source>
</evidence>
<dbReference type="Gene3D" id="1.10.238.10">
    <property type="entry name" value="EF-hand"/>
    <property type="match status" value="1"/>
</dbReference>
<dbReference type="OMA" id="RTEWRNG"/>
<dbReference type="GO" id="GO:0004674">
    <property type="term" value="F:protein serine/threonine kinase activity"/>
    <property type="evidence" value="ECO:0007669"/>
    <property type="project" value="UniProtKB-KW"/>
</dbReference>
<name>A0A0P1AEA9_PLAHL</name>
<dbReference type="PROSITE" id="PS00107">
    <property type="entry name" value="PROTEIN_KINASE_ATP"/>
    <property type="match status" value="1"/>
</dbReference>
<dbReference type="InterPro" id="IPR050205">
    <property type="entry name" value="CDPK_Ser/Thr_kinases"/>
</dbReference>
<dbReference type="Proteomes" id="UP000054928">
    <property type="component" value="Unassembled WGS sequence"/>
</dbReference>
<evidence type="ECO:0000256" key="8">
    <source>
        <dbReference type="ARBA" id="ARBA00024334"/>
    </source>
</evidence>
<accession>A0A0P1AEA9</accession>
<evidence type="ECO:0000259" key="10">
    <source>
        <dbReference type="PROSITE" id="PS50011"/>
    </source>
</evidence>
<proteinExistence type="inferred from homology"/>
<dbReference type="EMBL" id="CCYD01000322">
    <property type="protein sequence ID" value="CEG38977.1"/>
    <property type="molecule type" value="Genomic_DNA"/>
</dbReference>
<keyword evidence="13" id="KW-1185">Reference proteome</keyword>
<dbReference type="InterPro" id="IPR011992">
    <property type="entry name" value="EF-hand-dom_pair"/>
</dbReference>
<dbReference type="SMART" id="SM00054">
    <property type="entry name" value="EFh"/>
    <property type="match status" value="4"/>
</dbReference>
<dbReference type="STRING" id="4781.A0A0P1AEA9"/>
<dbReference type="PROSITE" id="PS50222">
    <property type="entry name" value="EF_HAND_2"/>
    <property type="match status" value="2"/>
</dbReference>
<reference evidence="13" key="1">
    <citation type="submission" date="2014-09" db="EMBL/GenBank/DDBJ databases">
        <authorList>
            <person name="Sharma Rahul"/>
            <person name="Thines Marco"/>
        </authorList>
    </citation>
    <scope>NUCLEOTIDE SEQUENCE [LARGE SCALE GENOMIC DNA]</scope>
</reference>
<dbReference type="SMART" id="SM00220">
    <property type="entry name" value="S_TKc"/>
    <property type="match status" value="1"/>
</dbReference>
<feature type="binding site" evidence="9">
    <location>
        <position position="152"/>
    </location>
    <ligand>
        <name>ATP</name>
        <dbReference type="ChEBI" id="CHEBI:30616"/>
    </ligand>
</feature>
<dbReference type="Gene3D" id="3.30.200.20">
    <property type="entry name" value="Phosphorylase Kinase, domain 1"/>
    <property type="match status" value="1"/>
</dbReference>
<evidence type="ECO:0000256" key="1">
    <source>
        <dbReference type="ARBA" id="ARBA00001946"/>
    </source>
</evidence>
<dbReference type="SUPFAM" id="SSF56112">
    <property type="entry name" value="Protein kinase-like (PK-like)"/>
    <property type="match status" value="1"/>
</dbReference>
<feature type="domain" description="EF-hand" evidence="11">
    <location>
        <begin position="474"/>
        <end position="509"/>
    </location>
</feature>
<evidence type="ECO:0000256" key="9">
    <source>
        <dbReference type="PROSITE-ProRule" id="PRU10141"/>
    </source>
</evidence>
<keyword evidence="6" id="KW-0106">Calcium</keyword>
<comment type="similarity">
    <text evidence="8">Belongs to the protein kinase superfamily. Ser/Thr protein kinase family. CDPK subfamily.</text>
</comment>
<evidence type="ECO:0000313" key="13">
    <source>
        <dbReference type="Proteomes" id="UP000054928"/>
    </source>
</evidence>
<evidence type="ECO:0000256" key="3">
    <source>
        <dbReference type="ARBA" id="ARBA00022679"/>
    </source>
</evidence>
<dbReference type="AlphaFoldDB" id="A0A0P1AEA9"/>
<dbReference type="PROSITE" id="PS50011">
    <property type="entry name" value="PROTEIN_KINASE_DOM"/>
    <property type="match status" value="1"/>
</dbReference>
<dbReference type="SUPFAM" id="SSF47473">
    <property type="entry name" value="EF-hand"/>
    <property type="match status" value="1"/>
</dbReference>
<dbReference type="CDD" id="cd00051">
    <property type="entry name" value="EFh"/>
    <property type="match status" value="1"/>
</dbReference>